<proteinExistence type="predicted"/>
<organism evidence="1 2">
    <name type="scientific">Mycobacterium kansasii</name>
    <dbReference type="NCBI Taxonomy" id="1768"/>
    <lineage>
        <taxon>Bacteria</taxon>
        <taxon>Bacillati</taxon>
        <taxon>Actinomycetota</taxon>
        <taxon>Actinomycetes</taxon>
        <taxon>Mycobacteriales</taxon>
        <taxon>Mycobacteriaceae</taxon>
        <taxon>Mycobacterium</taxon>
    </lineage>
</organism>
<evidence type="ECO:0000313" key="1">
    <source>
        <dbReference type="EMBL" id="BCI86232.1"/>
    </source>
</evidence>
<protein>
    <submittedName>
        <fullName evidence="1">Uncharacterized protein</fullName>
    </submittedName>
</protein>
<dbReference type="EMBL" id="AP023343">
    <property type="protein sequence ID" value="BCI86232.1"/>
    <property type="molecule type" value="Genomic_DNA"/>
</dbReference>
<name>A0A7G1I8U8_MYCKA</name>
<keyword evidence="2" id="KW-1185">Reference proteome</keyword>
<accession>A0A7G1I8U8</accession>
<dbReference type="Proteomes" id="UP000516380">
    <property type="component" value="Chromosome"/>
</dbReference>
<gene>
    <name evidence="1" type="ORF">NIIDMKKI_14380</name>
</gene>
<evidence type="ECO:0000313" key="2">
    <source>
        <dbReference type="Proteomes" id="UP000516380"/>
    </source>
</evidence>
<reference evidence="1 2" key="1">
    <citation type="submission" date="2020-07" db="EMBL/GenBank/DDBJ databases">
        <title>Mycobacterium kansasii (former subtype) with zoonotic potential isolated from diseased indoor pet cat, Japan.</title>
        <authorList>
            <person name="Fukano H."/>
            <person name="Terazono T."/>
            <person name="Hoshino Y."/>
        </authorList>
    </citation>
    <scope>NUCLEOTIDE SEQUENCE [LARGE SCALE GENOMIC DNA]</scope>
    <source>
        <strain evidence="1 2">Kuro-I</strain>
    </source>
</reference>
<sequence length="71" mass="6911">MAAAGLARLDSVLGTADTDRLVLDALCRALPAEAPVARATAAAWTDNPPGSVLGGGGVNGVNLVADADEPA</sequence>
<dbReference type="AlphaFoldDB" id="A0A7G1I8U8"/>